<proteinExistence type="predicted"/>
<keyword evidence="2" id="KW-1185">Reference proteome</keyword>
<sequence>MARFAVLAALYALAFLTVSSDGTAVSPEGTDLSELTTLNSILSNNVNLPGLMSVSSNKLHPHTNLTITQIIELYGYKSETHEVATDDGYVLQVHRIPGKQTNSRSEGKPVVFLMHGIISSSMQYVIAGPEIGLGFILSDAGYDVWMGNARGNVYSRKHKTLEPQQSKFWDFSWHEIGAVDVRNMIDYALEKSMQKKLYYIGHSQGSTTFFVMLSEHPEYNDKINAMFSLAPVAYSSHMFSPFFQLLARMQNVIGFVTKFIGANEFLPTNEFTKEMSGIICSDESLLQPVCSNALFILAGFDRDQLDTSLLTAFLANFPAGSSVKQFRHYAQLITSGKFRKYDYGWWKNLQEYRSFYPPSYKLDNVKVPVALHYSVNDWVSSVKDVDRLSKDLPNLIGRFRVPNDGFNHLDFVWAKDVKTLLYDKVLNLMKRY</sequence>
<organism evidence="1 2">
    <name type="scientific">Eretmocerus hayati</name>
    <dbReference type="NCBI Taxonomy" id="131215"/>
    <lineage>
        <taxon>Eukaryota</taxon>
        <taxon>Metazoa</taxon>
        <taxon>Ecdysozoa</taxon>
        <taxon>Arthropoda</taxon>
        <taxon>Hexapoda</taxon>
        <taxon>Insecta</taxon>
        <taxon>Pterygota</taxon>
        <taxon>Neoptera</taxon>
        <taxon>Endopterygota</taxon>
        <taxon>Hymenoptera</taxon>
        <taxon>Apocrita</taxon>
        <taxon>Proctotrupomorpha</taxon>
        <taxon>Chalcidoidea</taxon>
        <taxon>Aphelinidae</taxon>
        <taxon>Aphelininae</taxon>
        <taxon>Eretmocerus</taxon>
    </lineage>
</organism>
<comment type="caution">
    <text evidence="1">The sequence shown here is derived from an EMBL/GenBank/DDBJ whole genome shotgun (WGS) entry which is preliminary data.</text>
</comment>
<evidence type="ECO:0000313" key="2">
    <source>
        <dbReference type="Proteomes" id="UP001239111"/>
    </source>
</evidence>
<protein>
    <submittedName>
        <fullName evidence="1">Uncharacterized protein</fullName>
    </submittedName>
</protein>
<reference evidence="1" key="1">
    <citation type="submission" date="2023-04" db="EMBL/GenBank/DDBJ databases">
        <title>A chromosome-level genome assembly of the parasitoid wasp Eretmocerus hayati.</title>
        <authorList>
            <person name="Zhong Y."/>
            <person name="Liu S."/>
            <person name="Liu Y."/>
        </authorList>
    </citation>
    <scope>NUCLEOTIDE SEQUENCE</scope>
    <source>
        <strain evidence="1">ZJU_SS_LIU_2023</strain>
    </source>
</reference>
<gene>
    <name evidence="1" type="ORF">QAD02_012186</name>
</gene>
<name>A0ACC2P1K8_9HYME</name>
<dbReference type="Proteomes" id="UP001239111">
    <property type="component" value="Chromosome 2"/>
</dbReference>
<dbReference type="EMBL" id="CM056742">
    <property type="protein sequence ID" value="KAJ8676399.1"/>
    <property type="molecule type" value="Genomic_DNA"/>
</dbReference>
<evidence type="ECO:0000313" key="1">
    <source>
        <dbReference type="EMBL" id="KAJ8676399.1"/>
    </source>
</evidence>
<accession>A0ACC2P1K8</accession>